<reference evidence="1" key="1">
    <citation type="submission" date="2015-06" db="EMBL/GenBank/DDBJ databases">
        <authorList>
            <person name="Hoefler B.C."/>
            <person name="Straight P.D."/>
        </authorList>
    </citation>
    <scope>NUCLEOTIDE SEQUENCE</scope>
</reference>
<proteinExistence type="predicted"/>
<dbReference type="AlphaFoldDB" id="A0A0K8TZ02"/>
<protein>
    <submittedName>
        <fullName evidence="1">Uncharacterized protein</fullName>
    </submittedName>
</protein>
<dbReference type="EMBL" id="GDHF01032803">
    <property type="protein sequence ID" value="JAI19511.1"/>
    <property type="molecule type" value="Transcribed_RNA"/>
</dbReference>
<gene>
    <name evidence="1" type="ORF">c0_g1_i1</name>
</gene>
<evidence type="ECO:0000313" key="1">
    <source>
        <dbReference type="EMBL" id="JAI19511.1"/>
    </source>
</evidence>
<sequence length="143" mass="16633">MRCIAHAKCTICRKKKLLRFYSSTSVFVCNKTSKCTHLYSFMQQQLQAVSQSTHYTIHTFMLCINCCRVDDKHNSTIVENTCTHFSYYYFEYTIRLFQLFPDKHDFLTQQPLLTTAAQNLNVSDVMPNSSIDDMPLSISVLAY</sequence>
<organism evidence="1">
    <name type="scientific">Bactrocera latifrons</name>
    <name type="common">Malaysian fruit fly</name>
    <name type="synonym">Chaetodacus latifrons</name>
    <dbReference type="NCBI Taxonomy" id="174628"/>
    <lineage>
        <taxon>Eukaryota</taxon>
        <taxon>Metazoa</taxon>
        <taxon>Ecdysozoa</taxon>
        <taxon>Arthropoda</taxon>
        <taxon>Hexapoda</taxon>
        <taxon>Insecta</taxon>
        <taxon>Pterygota</taxon>
        <taxon>Neoptera</taxon>
        <taxon>Endopterygota</taxon>
        <taxon>Diptera</taxon>
        <taxon>Brachycera</taxon>
        <taxon>Muscomorpha</taxon>
        <taxon>Tephritoidea</taxon>
        <taxon>Tephritidae</taxon>
        <taxon>Bactrocera</taxon>
        <taxon>Bactrocera</taxon>
    </lineage>
</organism>
<accession>A0A0K8TZ02</accession>
<name>A0A0K8TZ02_BACLA</name>